<keyword evidence="9" id="KW-1185">Reference proteome</keyword>
<feature type="transmembrane region" description="Helical" evidence="6">
    <location>
        <begin position="204"/>
        <end position="221"/>
    </location>
</feature>
<dbReference type="Gene3D" id="1.20.1720.10">
    <property type="entry name" value="Multidrug resistance protein D"/>
    <property type="match status" value="1"/>
</dbReference>
<comment type="subcellular location">
    <subcellularLocation>
        <location evidence="1">Membrane</location>
        <topology evidence="1">Multi-pass membrane protein</topology>
    </subcellularLocation>
</comment>
<evidence type="ECO:0000256" key="5">
    <source>
        <dbReference type="ARBA" id="ARBA00023136"/>
    </source>
</evidence>
<dbReference type="PRINTS" id="PR01036">
    <property type="entry name" value="TCRTETB"/>
</dbReference>
<dbReference type="InterPro" id="IPR011701">
    <property type="entry name" value="MFS"/>
</dbReference>
<keyword evidence="5 6" id="KW-0472">Membrane</keyword>
<feature type="transmembrane region" description="Helical" evidence="6">
    <location>
        <begin position="227"/>
        <end position="243"/>
    </location>
</feature>
<feature type="transmembrane region" description="Helical" evidence="6">
    <location>
        <begin position="47"/>
        <end position="66"/>
    </location>
</feature>
<organism evidence="8 9">
    <name type="scientific">Methanoculleus receptaculi</name>
    <dbReference type="NCBI Taxonomy" id="394967"/>
    <lineage>
        <taxon>Archaea</taxon>
        <taxon>Methanobacteriati</taxon>
        <taxon>Methanobacteriota</taxon>
        <taxon>Stenosarchaea group</taxon>
        <taxon>Methanomicrobia</taxon>
        <taxon>Methanomicrobiales</taxon>
        <taxon>Methanomicrobiaceae</taxon>
        <taxon>Methanoculleus</taxon>
    </lineage>
</organism>
<name>A0AAX4FW23_9EURY</name>
<feature type="transmembrane region" description="Helical" evidence="6">
    <location>
        <begin position="297"/>
        <end position="316"/>
    </location>
</feature>
<dbReference type="GeneID" id="85731954"/>
<proteinExistence type="predicted"/>
<dbReference type="KEGG" id="mrc:R6Y96_02315"/>
<gene>
    <name evidence="8" type="ORF">R6Y96_02315</name>
</gene>
<protein>
    <submittedName>
        <fullName evidence="8">MFS transporter</fullName>
    </submittedName>
</protein>
<dbReference type="PANTHER" id="PTHR42718:SF9">
    <property type="entry name" value="MAJOR FACILITATOR SUPERFAMILY MULTIDRUG TRANSPORTER MFSC"/>
    <property type="match status" value="1"/>
</dbReference>
<dbReference type="RefSeq" id="WP_318621908.1">
    <property type="nucleotide sequence ID" value="NZ_CP137642.1"/>
</dbReference>
<feature type="transmembrane region" description="Helical" evidence="6">
    <location>
        <begin position="328"/>
        <end position="347"/>
    </location>
</feature>
<feature type="domain" description="Major facilitator superfamily (MFS) profile" evidence="7">
    <location>
        <begin position="14"/>
        <end position="458"/>
    </location>
</feature>
<evidence type="ECO:0000256" key="3">
    <source>
        <dbReference type="ARBA" id="ARBA00022692"/>
    </source>
</evidence>
<dbReference type="PROSITE" id="PS50850">
    <property type="entry name" value="MFS"/>
    <property type="match status" value="1"/>
</dbReference>
<accession>A0AAX4FW23</accession>
<feature type="transmembrane region" description="Helical" evidence="6">
    <location>
        <begin position="109"/>
        <end position="130"/>
    </location>
</feature>
<keyword evidence="2" id="KW-0813">Transport</keyword>
<dbReference type="AlphaFoldDB" id="A0AAX4FW23"/>
<feature type="transmembrane region" description="Helical" evidence="6">
    <location>
        <begin position="353"/>
        <end position="371"/>
    </location>
</feature>
<keyword evidence="3 6" id="KW-0812">Transmembrane</keyword>
<keyword evidence="4 6" id="KW-1133">Transmembrane helix</keyword>
<evidence type="ECO:0000313" key="9">
    <source>
        <dbReference type="Proteomes" id="UP001305652"/>
    </source>
</evidence>
<feature type="transmembrane region" description="Helical" evidence="6">
    <location>
        <begin position="392"/>
        <end position="416"/>
    </location>
</feature>
<dbReference type="GO" id="GO:0022857">
    <property type="term" value="F:transmembrane transporter activity"/>
    <property type="evidence" value="ECO:0007669"/>
    <property type="project" value="InterPro"/>
</dbReference>
<dbReference type="Proteomes" id="UP001305652">
    <property type="component" value="Chromosome"/>
</dbReference>
<sequence length="458" mass="48559">MRGVEERTYSRGAILALVTVASFINPFTASAINLALPIIGTEFSADAATLAWVSSAYLLASVIFLLPAGRLGDSRGRVRIFLIGIVVYAAGSILSIFTSSMNLLLLFRFVQGVGGAMINATSVALIASLFPPGRRGYAIGINTTAVYAGLSFGPFLGGVLTQFFGWRSIFVVTALLAVPVLFYARKFPAFLNERDMEHFDLPGLALSSALILCLFLGLAWITTAVGLLLLAASLALGVVFFRVEQHRSDPLLPVTLLQKNRIFAASNAAALINYSATYAVAFLLSLYLQYIRGYEPAAAGTLLLIQPLVQVFVAPAAGRLADRVEPGLLASLGMGVAAVGLFGLSLLNETTPITLVLALLFLVGTGVGLFSSPNTTAIMGSVEKRFYGSASAMVATMRSLGMMLSMGAVLVVFAVLMGSTTVTPEVFPEFMKSLRLIFLAFTALSVFGVFLSLSRNKN</sequence>
<dbReference type="PANTHER" id="PTHR42718">
    <property type="entry name" value="MAJOR FACILITATOR SUPERFAMILY MULTIDRUG TRANSPORTER MFSC"/>
    <property type="match status" value="1"/>
</dbReference>
<dbReference type="FunFam" id="1.20.1250.20:FF:000503">
    <property type="entry name" value="Drug resistance transporter, EmrB/QacA subfamily"/>
    <property type="match status" value="1"/>
</dbReference>
<feature type="transmembrane region" description="Helical" evidence="6">
    <location>
        <begin position="163"/>
        <end position="184"/>
    </location>
</feature>
<evidence type="ECO:0000313" key="8">
    <source>
        <dbReference type="EMBL" id="WOX58104.1"/>
    </source>
</evidence>
<evidence type="ECO:0000259" key="7">
    <source>
        <dbReference type="PROSITE" id="PS50850"/>
    </source>
</evidence>
<feature type="transmembrane region" description="Helical" evidence="6">
    <location>
        <begin position="264"/>
        <end position="291"/>
    </location>
</feature>
<feature type="transmembrane region" description="Helical" evidence="6">
    <location>
        <begin position="137"/>
        <end position="157"/>
    </location>
</feature>
<dbReference type="EMBL" id="CP137642">
    <property type="protein sequence ID" value="WOX58104.1"/>
    <property type="molecule type" value="Genomic_DNA"/>
</dbReference>
<evidence type="ECO:0000256" key="2">
    <source>
        <dbReference type="ARBA" id="ARBA00022448"/>
    </source>
</evidence>
<evidence type="ECO:0000256" key="1">
    <source>
        <dbReference type="ARBA" id="ARBA00004141"/>
    </source>
</evidence>
<dbReference type="InterPro" id="IPR036259">
    <property type="entry name" value="MFS_trans_sf"/>
</dbReference>
<dbReference type="InterPro" id="IPR020846">
    <property type="entry name" value="MFS_dom"/>
</dbReference>
<evidence type="ECO:0000256" key="6">
    <source>
        <dbReference type="SAM" id="Phobius"/>
    </source>
</evidence>
<dbReference type="Gene3D" id="1.20.1250.20">
    <property type="entry name" value="MFS general substrate transporter like domains"/>
    <property type="match status" value="1"/>
</dbReference>
<dbReference type="GO" id="GO:0016020">
    <property type="term" value="C:membrane"/>
    <property type="evidence" value="ECO:0007669"/>
    <property type="project" value="UniProtKB-SubCell"/>
</dbReference>
<dbReference type="SUPFAM" id="SSF103473">
    <property type="entry name" value="MFS general substrate transporter"/>
    <property type="match status" value="1"/>
</dbReference>
<evidence type="ECO:0000256" key="4">
    <source>
        <dbReference type="ARBA" id="ARBA00022989"/>
    </source>
</evidence>
<reference evidence="8 9" key="1">
    <citation type="submission" date="2023-10" db="EMBL/GenBank/DDBJ databases">
        <title>The complete genome sequence of Methanoculleus receptaculi DSM 18860.</title>
        <authorList>
            <person name="Lai S.-J."/>
            <person name="You Y.-T."/>
            <person name="Chen S.-C."/>
        </authorList>
    </citation>
    <scope>NUCLEOTIDE SEQUENCE [LARGE SCALE GENOMIC DNA]</scope>
    <source>
        <strain evidence="8 9">DSM 18860</strain>
    </source>
</reference>
<feature type="transmembrane region" description="Helical" evidence="6">
    <location>
        <begin position="78"/>
        <end position="97"/>
    </location>
</feature>
<dbReference type="Pfam" id="PF07690">
    <property type="entry name" value="MFS_1"/>
    <property type="match status" value="1"/>
</dbReference>
<feature type="transmembrane region" description="Helical" evidence="6">
    <location>
        <begin position="436"/>
        <end position="453"/>
    </location>
</feature>
<dbReference type="CDD" id="cd17321">
    <property type="entry name" value="MFS_MMR_MDR_like"/>
    <property type="match status" value="1"/>
</dbReference>